<gene>
    <name evidence="2" type="ORF">QE382_002290</name>
</gene>
<accession>A0ABU0U5R3</accession>
<comment type="caution">
    <text evidence="2">The sequence shown here is derived from an EMBL/GenBank/DDBJ whole genome shotgun (WGS) entry which is preliminary data.</text>
</comment>
<sequence length="332" mass="36766">MKRIILSAIYLFVSILTFAQTNPVKVADFFADFEIKPYNGNVMDTVYNTGVNVTLPVFVRFKLKGAYGSGNFFMVPQRSYASIMYEHANGFDFNPLPISIDLSKNEWRPMTGSMYSPYVKVDLTLYKEYLKSGKLKTYYMSEYDAVNRGWQNRLETNYKRNITVVQVPNFIGPSQICDAATYTIERPDVVTLENASGVATLTALGNNQWKVTNIGGAGVAKTIKLRSASQGKTFDKDIIIGGGYATAVEGPSNGHGGEMFEFTMEYIGQGTIKWKCNSNLVDMSFGDTGPNLLIGTAELLHNQKNKQVLIEGIFTSSCGVVTQINKTLTLNP</sequence>
<feature type="chain" id="PRO_5047257666" evidence="1">
    <location>
        <begin position="20"/>
        <end position="332"/>
    </location>
</feature>
<reference evidence="2 3" key="1">
    <citation type="submission" date="2023-07" db="EMBL/GenBank/DDBJ databases">
        <title>Functional and genomic diversity of the sorghum phyllosphere microbiome.</title>
        <authorList>
            <person name="Shade A."/>
        </authorList>
    </citation>
    <scope>NUCLEOTIDE SEQUENCE [LARGE SCALE GENOMIC DNA]</scope>
    <source>
        <strain evidence="2 3">SORGH_AS_0892</strain>
    </source>
</reference>
<feature type="signal peptide" evidence="1">
    <location>
        <begin position="1"/>
        <end position="19"/>
    </location>
</feature>
<dbReference type="EMBL" id="JAUTBA010000001">
    <property type="protein sequence ID" value="MDQ1150306.1"/>
    <property type="molecule type" value="Genomic_DNA"/>
</dbReference>
<organism evidence="2 3">
    <name type="scientific">Sphingobacterium zeae</name>
    <dbReference type="NCBI Taxonomy" id="1776859"/>
    <lineage>
        <taxon>Bacteria</taxon>
        <taxon>Pseudomonadati</taxon>
        <taxon>Bacteroidota</taxon>
        <taxon>Sphingobacteriia</taxon>
        <taxon>Sphingobacteriales</taxon>
        <taxon>Sphingobacteriaceae</taxon>
        <taxon>Sphingobacterium</taxon>
    </lineage>
</organism>
<keyword evidence="1" id="KW-0732">Signal</keyword>
<keyword evidence="3" id="KW-1185">Reference proteome</keyword>
<evidence type="ECO:0000256" key="1">
    <source>
        <dbReference type="SAM" id="SignalP"/>
    </source>
</evidence>
<evidence type="ECO:0000313" key="2">
    <source>
        <dbReference type="EMBL" id="MDQ1150306.1"/>
    </source>
</evidence>
<proteinExistence type="predicted"/>
<name>A0ABU0U5R3_9SPHI</name>
<protein>
    <submittedName>
        <fullName evidence="2">Uncharacterized protein</fullName>
    </submittedName>
</protein>
<dbReference type="Proteomes" id="UP001244640">
    <property type="component" value="Unassembled WGS sequence"/>
</dbReference>
<dbReference type="RefSeq" id="WP_307185981.1">
    <property type="nucleotide sequence ID" value="NZ_JAUTBA010000001.1"/>
</dbReference>
<evidence type="ECO:0000313" key="3">
    <source>
        <dbReference type="Proteomes" id="UP001244640"/>
    </source>
</evidence>